<evidence type="ECO:0000313" key="3">
    <source>
        <dbReference type="Proteomes" id="UP000886998"/>
    </source>
</evidence>
<sequence length="107" mass="12097">MKSTQLLTLFNHCIVLKPTHSFNMQSPSQTPRDVYVKYFRFGFPALFKTINQTSESLQKQLILVLNLYLEGQLGFLQCEAGSFCLRSALKASFIIASASILYVSLKI</sequence>
<organism evidence="1 3">
    <name type="scientific">Trichonephila inaurata madagascariensis</name>
    <dbReference type="NCBI Taxonomy" id="2747483"/>
    <lineage>
        <taxon>Eukaryota</taxon>
        <taxon>Metazoa</taxon>
        <taxon>Ecdysozoa</taxon>
        <taxon>Arthropoda</taxon>
        <taxon>Chelicerata</taxon>
        <taxon>Arachnida</taxon>
        <taxon>Araneae</taxon>
        <taxon>Araneomorphae</taxon>
        <taxon>Entelegynae</taxon>
        <taxon>Araneoidea</taxon>
        <taxon>Nephilidae</taxon>
        <taxon>Trichonephila</taxon>
        <taxon>Trichonephila inaurata</taxon>
    </lineage>
</organism>
<gene>
    <name evidence="1" type="ORF">TNIN_114371</name>
    <name evidence="2" type="ORF">TNIN_131851</name>
</gene>
<proteinExistence type="predicted"/>
<dbReference type="EMBL" id="BMAV01022028">
    <property type="protein sequence ID" value="GFY76591.1"/>
    <property type="molecule type" value="Genomic_DNA"/>
</dbReference>
<keyword evidence="3" id="KW-1185">Reference proteome</keyword>
<dbReference type="EMBL" id="BMAV01027213">
    <property type="protein sequence ID" value="GFS57244.1"/>
    <property type="molecule type" value="Genomic_DNA"/>
</dbReference>
<evidence type="ECO:0000313" key="1">
    <source>
        <dbReference type="EMBL" id="GFS57244.1"/>
    </source>
</evidence>
<reference evidence="1" key="1">
    <citation type="submission" date="2020-08" db="EMBL/GenBank/DDBJ databases">
        <title>Multicomponent nature underlies the extraordinary mechanical properties of spider dragline silk.</title>
        <authorList>
            <person name="Kono N."/>
            <person name="Nakamura H."/>
            <person name="Mori M."/>
            <person name="Yoshida Y."/>
            <person name="Ohtoshi R."/>
            <person name="Malay A.D."/>
            <person name="Moran D.A.P."/>
            <person name="Tomita M."/>
            <person name="Numata K."/>
            <person name="Arakawa K."/>
        </authorList>
    </citation>
    <scope>NUCLEOTIDE SEQUENCE</scope>
</reference>
<accession>A0A8X6JC48</accession>
<comment type="caution">
    <text evidence="1">The sequence shown here is derived from an EMBL/GenBank/DDBJ whole genome shotgun (WGS) entry which is preliminary data.</text>
</comment>
<evidence type="ECO:0000313" key="2">
    <source>
        <dbReference type="EMBL" id="GFY76591.1"/>
    </source>
</evidence>
<name>A0A8X6JC48_9ARAC</name>
<protein>
    <submittedName>
        <fullName evidence="1">Uncharacterized protein</fullName>
    </submittedName>
</protein>
<dbReference type="Proteomes" id="UP000886998">
    <property type="component" value="Unassembled WGS sequence"/>
</dbReference>
<dbReference type="AlphaFoldDB" id="A0A8X6JC48"/>